<dbReference type="SUPFAM" id="SSF54171">
    <property type="entry name" value="DNA-binding domain"/>
    <property type="match status" value="1"/>
</dbReference>
<protein>
    <submittedName>
        <fullName evidence="7">Site-specific integrase</fullName>
    </submittedName>
</protein>
<gene>
    <name evidence="7" type="ORF">D5281_18310</name>
</gene>
<accession>A0A9X5GUV3</accession>
<dbReference type="PROSITE" id="PS51900">
    <property type="entry name" value="CB"/>
    <property type="match status" value="1"/>
</dbReference>
<name>A0A9X5GUV3_9FIRM</name>
<comment type="similarity">
    <text evidence="1">Belongs to the 'phage' integrase family.</text>
</comment>
<comment type="caution">
    <text evidence="7">The sequence shown here is derived from an EMBL/GenBank/DDBJ whole genome shotgun (WGS) entry which is preliminary data.</text>
</comment>
<dbReference type="InterPro" id="IPR002104">
    <property type="entry name" value="Integrase_catalytic"/>
</dbReference>
<dbReference type="InterPro" id="IPR044068">
    <property type="entry name" value="CB"/>
</dbReference>
<dbReference type="OrthoDB" id="9803188at2"/>
<keyword evidence="2 4" id="KW-0238">DNA-binding</keyword>
<feature type="domain" description="Tyr recombinase" evidence="5">
    <location>
        <begin position="171"/>
        <end position="383"/>
    </location>
</feature>
<dbReference type="PANTHER" id="PTHR30349:SF41">
    <property type="entry name" value="INTEGRASE_RECOMBINASE PROTEIN MJ0367-RELATED"/>
    <property type="match status" value="1"/>
</dbReference>
<dbReference type="PANTHER" id="PTHR30349">
    <property type="entry name" value="PHAGE INTEGRASE-RELATED"/>
    <property type="match status" value="1"/>
</dbReference>
<dbReference type="InterPro" id="IPR004191">
    <property type="entry name" value="Integrase_Tn916-type_DNA-bd_N"/>
</dbReference>
<dbReference type="Proteomes" id="UP001154420">
    <property type="component" value="Unassembled WGS sequence"/>
</dbReference>
<evidence type="ECO:0000256" key="1">
    <source>
        <dbReference type="ARBA" id="ARBA00008857"/>
    </source>
</evidence>
<evidence type="ECO:0000259" key="5">
    <source>
        <dbReference type="PROSITE" id="PS51898"/>
    </source>
</evidence>
<dbReference type="SUPFAM" id="SSF56349">
    <property type="entry name" value="DNA breaking-rejoining enzymes"/>
    <property type="match status" value="1"/>
</dbReference>
<dbReference type="InterPro" id="IPR050090">
    <property type="entry name" value="Tyrosine_recombinase_XerCD"/>
</dbReference>
<dbReference type="GO" id="GO:0003677">
    <property type="term" value="F:DNA binding"/>
    <property type="evidence" value="ECO:0007669"/>
    <property type="project" value="UniProtKB-UniRule"/>
</dbReference>
<dbReference type="InterPro" id="IPR016177">
    <property type="entry name" value="DNA-bd_dom_sf"/>
</dbReference>
<evidence type="ECO:0000256" key="2">
    <source>
        <dbReference type="ARBA" id="ARBA00023125"/>
    </source>
</evidence>
<dbReference type="CDD" id="cd01189">
    <property type="entry name" value="INT_ICEBs1_C_like"/>
    <property type="match status" value="1"/>
</dbReference>
<keyword evidence="3" id="KW-0233">DNA recombination</keyword>
<dbReference type="InterPro" id="IPR010998">
    <property type="entry name" value="Integrase_recombinase_N"/>
</dbReference>
<dbReference type="Gene3D" id="1.10.443.10">
    <property type="entry name" value="Intergrase catalytic core"/>
    <property type="match status" value="1"/>
</dbReference>
<evidence type="ECO:0000313" key="8">
    <source>
        <dbReference type="Proteomes" id="UP001154420"/>
    </source>
</evidence>
<keyword evidence="8" id="KW-1185">Reference proteome</keyword>
<dbReference type="GO" id="GO:0006310">
    <property type="term" value="P:DNA recombination"/>
    <property type="evidence" value="ECO:0007669"/>
    <property type="project" value="UniProtKB-KW"/>
</dbReference>
<evidence type="ECO:0000256" key="4">
    <source>
        <dbReference type="PROSITE-ProRule" id="PRU01248"/>
    </source>
</evidence>
<dbReference type="PROSITE" id="PS51898">
    <property type="entry name" value="TYR_RECOMBINASE"/>
    <property type="match status" value="1"/>
</dbReference>
<proteinExistence type="inferred from homology"/>
<dbReference type="RefSeq" id="WP_160561507.1">
    <property type="nucleotide sequence ID" value="NZ_QZDT01000040.1"/>
</dbReference>
<dbReference type="EMBL" id="QZDT01000040">
    <property type="protein sequence ID" value="NBJ94482.1"/>
    <property type="molecule type" value="Genomic_DNA"/>
</dbReference>
<dbReference type="InterPro" id="IPR011010">
    <property type="entry name" value="DNA_brk_join_enz"/>
</dbReference>
<evidence type="ECO:0000313" key="7">
    <source>
        <dbReference type="EMBL" id="NBJ94482.1"/>
    </source>
</evidence>
<dbReference type="Pfam" id="PF00589">
    <property type="entry name" value="Phage_integrase"/>
    <property type="match status" value="1"/>
</dbReference>
<organism evidence="7 8">
    <name type="scientific">Parablautia muri</name>
    <dbReference type="NCBI Taxonomy" id="2320879"/>
    <lineage>
        <taxon>Bacteria</taxon>
        <taxon>Bacillati</taxon>
        <taxon>Bacillota</taxon>
        <taxon>Clostridia</taxon>
        <taxon>Lachnospirales</taxon>
        <taxon>Lachnospiraceae</taxon>
        <taxon>Parablautia</taxon>
    </lineage>
</organism>
<evidence type="ECO:0000256" key="3">
    <source>
        <dbReference type="ARBA" id="ARBA00023172"/>
    </source>
</evidence>
<sequence>MANRRKDKNGKVLKKGESQRKDNTYMYRWVGNDGKPGCIYARNLSELREMEEEINKEIAMGISRKTYSLNEQIERYLKTKVNLASSTKENYRYYFEHVLRESSIGKAKVIDIRKSDVLLFYNSLLEQGLSIGTIKIIHKIVHPALQLACDDNVIAKNPANGCTKEYVEDIEKKYALTFEEEKEFLDRIQMRQRMKRYYPMYAILIQTGLRISEAIGLTWHDVDMDKKEIHINHQVQYRKIQGEMKLYANNTKTDAGNRIIPMTDNVYRLFIEQKKVWLMTKKAPDFEVNGYKDFVFVSHITGKCMNHNSIRRMMKAIVEMNSERKIQLPNVSPHILRHTACCRFAESGCDIKVLQYLMGQTDIKTTMRVYNHVDLGRVKRELNKLENPSKYAEKTISEFTQKFTHFASKSM</sequence>
<feature type="domain" description="Core-binding (CB)" evidence="6">
    <location>
        <begin position="67"/>
        <end position="149"/>
    </location>
</feature>
<dbReference type="AlphaFoldDB" id="A0A9X5GUV3"/>
<evidence type="ECO:0000259" key="6">
    <source>
        <dbReference type="PROSITE" id="PS51900"/>
    </source>
</evidence>
<dbReference type="Gene3D" id="3.30.160.60">
    <property type="entry name" value="Classic Zinc Finger"/>
    <property type="match status" value="1"/>
</dbReference>
<dbReference type="Gene3D" id="1.10.150.130">
    <property type="match status" value="1"/>
</dbReference>
<reference evidence="7" key="1">
    <citation type="submission" date="2018-09" db="EMBL/GenBank/DDBJ databases">
        <title>Murine metabolic-syndrome-specific gut microbial biobank.</title>
        <authorList>
            <person name="Liu C."/>
        </authorList>
    </citation>
    <scope>NUCLEOTIDE SEQUENCE</scope>
    <source>
        <strain evidence="7">D42-62</strain>
    </source>
</reference>
<dbReference type="GO" id="GO:0008907">
    <property type="term" value="F:integrase activity"/>
    <property type="evidence" value="ECO:0007669"/>
    <property type="project" value="InterPro"/>
</dbReference>
<dbReference type="InterPro" id="IPR013762">
    <property type="entry name" value="Integrase-like_cat_sf"/>
</dbReference>
<dbReference type="Pfam" id="PF02920">
    <property type="entry name" value="Integrase_DNA"/>
    <property type="match status" value="1"/>
</dbReference>